<dbReference type="EMBL" id="CAXKWB010011377">
    <property type="protein sequence ID" value="CAL4101102.1"/>
    <property type="molecule type" value="Genomic_DNA"/>
</dbReference>
<dbReference type="Proteomes" id="UP001497623">
    <property type="component" value="Unassembled WGS sequence"/>
</dbReference>
<evidence type="ECO:0000259" key="3">
    <source>
        <dbReference type="Pfam" id="PF00685"/>
    </source>
</evidence>
<reference evidence="4 5" key="1">
    <citation type="submission" date="2024-05" db="EMBL/GenBank/DDBJ databases">
        <authorList>
            <person name="Wallberg A."/>
        </authorList>
    </citation>
    <scope>NUCLEOTIDE SEQUENCE [LARGE SCALE GENOMIC DNA]</scope>
</reference>
<keyword evidence="5" id="KW-1185">Reference proteome</keyword>
<accession>A0AAV2QTK0</accession>
<name>A0AAV2QTK0_MEGNR</name>
<protein>
    <recommendedName>
        <fullName evidence="3">Sulfotransferase domain-containing protein</fullName>
    </recommendedName>
</protein>
<dbReference type="Gene3D" id="3.40.50.300">
    <property type="entry name" value="P-loop containing nucleotide triphosphate hydrolases"/>
    <property type="match status" value="1"/>
</dbReference>
<dbReference type="AlphaFoldDB" id="A0AAV2QTK0"/>
<evidence type="ECO:0000313" key="4">
    <source>
        <dbReference type="EMBL" id="CAL4101102.1"/>
    </source>
</evidence>
<feature type="domain" description="Sulfotransferase" evidence="3">
    <location>
        <begin position="62"/>
        <end position="339"/>
    </location>
</feature>
<dbReference type="Pfam" id="PF00685">
    <property type="entry name" value="Sulfotransfer_1"/>
    <property type="match status" value="1"/>
</dbReference>
<dbReference type="PANTHER" id="PTHR11783">
    <property type="entry name" value="SULFOTRANSFERASE SULT"/>
    <property type="match status" value="1"/>
</dbReference>
<comment type="similarity">
    <text evidence="1">Belongs to the sulfotransferase 1 family.</text>
</comment>
<organism evidence="4 5">
    <name type="scientific">Meganyctiphanes norvegica</name>
    <name type="common">Northern krill</name>
    <name type="synonym">Thysanopoda norvegica</name>
    <dbReference type="NCBI Taxonomy" id="48144"/>
    <lineage>
        <taxon>Eukaryota</taxon>
        <taxon>Metazoa</taxon>
        <taxon>Ecdysozoa</taxon>
        <taxon>Arthropoda</taxon>
        <taxon>Crustacea</taxon>
        <taxon>Multicrustacea</taxon>
        <taxon>Malacostraca</taxon>
        <taxon>Eumalacostraca</taxon>
        <taxon>Eucarida</taxon>
        <taxon>Euphausiacea</taxon>
        <taxon>Euphausiidae</taxon>
        <taxon>Meganyctiphanes</taxon>
    </lineage>
</organism>
<keyword evidence="2" id="KW-0808">Transferase</keyword>
<evidence type="ECO:0000256" key="1">
    <source>
        <dbReference type="ARBA" id="ARBA00005771"/>
    </source>
</evidence>
<proteinExistence type="inferred from homology"/>
<gene>
    <name evidence="4" type="ORF">MNOR_LOCUS16944</name>
</gene>
<evidence type="ECO:0000256" key="2">
    <source>
        <dbReference type="ARBA" id="ARBA00022679"/>
    </source>
</evidence>
<comment type="caution">
    <text evidence="4">The sequence shown here is derived from an EMBL/GenBank/DDBJ whole genome shotgun (WGS) entry which is preliminary data.</text>
</comment>
<dbReference type="GO" id="GO:0008146">
    <property type="term" value="F:sulfotransferase activity"/>
    <property type="evidence" value="ECO:0007669"/>
    <property type="project" value="InterPro"/>
</dbReference>
<sequence>MKTLSGHTITRYEGEELETFKKEFPCDLQHNGFIRLKPGNWTVPTHFDKFADEIYQFKFRENDTVVCSCPKAGTTWVQEIIWTMKNNPNLDNPDAKLSQGHRLPYFEMDAHIGTEGPLFDALLSEIESSPGEVKEKEGLFLNTINKFPSPRIIKTHLPITLLPPDTLDCTKFVYVARNPYDVCISGYHYCRLHKDCYYAGTFDQFAQRFMEGNIVHYPFWEHVYSAWKMQNHCNLHFIFYEDLKQDPFKEIEKLNEFLETGLTNEQLKNVVKVTSFSDMKNRGVVAFGVVESPEHMNMEQKEKEGGFLRKGIVGDWKDSRYQETIDKMKIWVIDKMKDMEIPFKYEIN</sequence>
<evidence type="ECO:0000313" key="5">
    <source>
        <dbReference type="Proteomes" id="UP001497623"/>
    </source>
</evidence>
<dbReference type="SUPFAM" id="SSF52540">
    <property type="entry name" value="P-loop containing nucleoside triphosphate hydrolases"/>
    <property type="match status" value="1"/>
</dbReference>
<dbReference type="InterPro" id="IPR027417">
    <property type="entry name" value="P-loop_NTPase"/>
</dbReference>
<dbReference type="InterPro" id="IPR000863">
    <property type="entry name" value="Sulfotransferase_dom"/>
</dbReference>